<comment type="caution">
    <text evidence="2">The sequence shown here is derived from an EMBL/GenBank/DDBJ whole genome shotgun (WGS) entry which is preliminary data.</text>
</comment>
<evidence type="ECO:0000313" key="3">
    <source>
        <dbReference type="Proteomes" id="UP000646827"/>
    </source>
</evidence>
<dbReference type="OrthoDB" id="1923159at2759"/>
<feature type="compositionally biased region" description="Basic residues" evidence="1">
    <location>
        <begin position="695"/>
        <end position="704"/>
    </location>
</feature>
<dbReference type="SUPFAM" id="SSF48371">
    <property type="entry name" value="ARM repeat"/>
    <property type="match status" value="1"/>
</dbReference>
<evidence type="ECO:0000313" key="2">
    <source>
        <dbReference type="EMBL" id="KAG2217880.1"/>
    </source>
</evidence>
<evidence type="ECO:0000256" key="1">
    <source>
        <dbReference type="SAM" id="MobiDB-lite"/>
    </source>
</evidence>
<reference evidence="2 3" key="1">
    <citation type="submission" date="2020-12" db="EMBL/GenBank/DDBJ databases">
        <title>Metabolic potential, ecology and presence of endohyphal bacteria is reflected in genomic diversity of Mucoromycotina.</title>
        <authorList>
            <person name="Muszewska A."/>
            <person name="Okrasinska A."/>
            <person name="Steczkiewicz K."/>
            <person name="Drgas O."/>
            <person name="Orlowska M."/>
            <person name="Perlinska-Lenart U."/>
            <person name="Aleksandrzak-Piekarczyk T."/>
            <person name="Szatraj K."/>
            <person name="Zielenkiewicz U."/>
            <person name="Pilsyk S."/>
            <person name="Malc E."/>
            <person name="Mieczkowski P."/>
            <person name="Kruszewska J.S."/>
            <person name="Biernat P."/>
            <person name="Pawlowska J."/>
        </authorList>
    </citation>
    <scope>NUCLEOTIDE SEQUENCE [LARGE SCALE GENOMIC DNA]</scope>
    <source>
        <strain evidence="2 3">CBS 142.35</strain>
    </source>
</reference>
<proteinExistence type="predicted"/>
<dbReference type="InterPro" id="IPR016024">
    <property type="entry name" value="ARM-type_fold"/>
</dbReference>
<organism evidence="2 3">
    <name type="scientific">Circinella minor</name>
    <dbReference type="NCBI Taxonomy" id="1195481"/>
    <lineage>
        <taxon>Eukaryota</taxon>
        <taxon>Fungi</taxon>
        <taxon>Fungi incertae sedis</taxon>
        <taxon>Mucoromycota</taxon>
        <taxon>Mucoromycotina</taxon>
        <taxon>Mucoromycetes</taxon>
        <taxon>Mucorales</taxon>
        <taxon>Lichtheimiaceae</taxon>
        <taxon>Circinella</taxon>
    </lineage>
</organism>
<dbReference type="AlphaFoldDB" id="A0A8H7VEU7"/>
<feature type="region of interest" description="Disordered" evidence="1">
    <location>
        <begin position="684"/>
        <end position="712"/>
    </location>
</feature>
<dbReference type="EMBL" id="JAEPRB010000266">
    <property type="protein sequence ID" value="KAG2217880.1"/>
    <property type="molecule type" value="Genomic_DNA"/>
</dbReference>
<protein>
    <submittedName>
        <fullName evidence="2">Uncharacterized protein</fullName>
    </submittedName>
</protein>
<gene>
    <name evidence="2" type="ORF">INT45_005536</name>
</gene>
<feature type="compositionally biased region" description="Low complexity" evidence="1">
    <location>
        <begin position="650"/>
        <end position="665"/>
    </location>
</feature>
<sequence length="712" mass="81110">MWIDNERYRLHNDRNNDTTTMNSLTPEEQRYKAMSDATLSIKKTALMESGKPITNDNAKDLASREKQTLDNTEFKAASLAVVQKLLQLSTPRLDSRIVSALLLEGMMDVFMSHINRLEEIDNNNNAIDLHSLSLETKVRLAKHHRDLNNMEALKLSAHATELLCGTSANHHQLMNERFDIIVSRLMETLLPNSIGHLCHFGRVFQQLTRRHMSAMLDYIILDNNASMLFDYMLPYLNQGPVSDALLSLLFFHDTDKEAQEKRIKCYKKLCELGFLEWFIDVIQRSDFPDFSNDTKEFLLRLIEEASQLDDTNELFKSLESDKGPEIIKSLVTSISDQGATRGRQLMVQILRGFVISGTPPVRQSAMSQPVQGPLYNLCHHIRVLLSEHIPTLCKIIIRDYDYAPKKIFSFTIMHVELLEVIYHSLSDAPDKEKVLDTLPGGFWKLFADLFFEKSSSSIFLTVYYKIFVLLVNINYEQAISCFLEKQNFITRIIDLYENKTQNTDARGHILLILNHLRLTSDSKKNGIVYQILKSNSQYQQFLPTLRADTQAQTDASYKWKLDTCPRPAPHLGPVPPLRPSVMFSAYNSATLPLFGAIIDNHMDDVNGIDLGSDFAYCLGFDDAGDQLNEMVNSSAFQSRRTSLHSESGDDSYYSSDNDSRPSSPNNLIDDPHFPCDLVFESLTPEEPDEPVIDVKKKKKKKKKSSLTNGDVI</sequence>
<accession>A0A8H7VEU7</accession>
<name>A0A8H7VEU7_9FUNG</name>
<keyword evidence="3" id="KW-1185">Reference proteome</keyword>
<feature type="region of interest" description="Disordered" evidence="1">
    <location>
        <begin position="638"/>
        <end position="672"/>
    </location>
</feature>
<dbReference type="Proteomes" id="UP000646827">
    <property type="component" value="Unassembled WGS sequence"/>
</dbReference>